<evidence type="ECO:0000256" key="2">
    <source>
        <dbReference type="SAM" id="Phobius"/>
    </source>
</evidence>
<organism evidence="3 4">
    <name type="scientific">Georgenia deserti</name>
    <dbReference type="NCBI Taxonomy" id="2093781"/>
    <lineage>
        <taxon>Bacteria</taxon>
        <taxon>Bacillati</taxon>
        <taxon>Actinomycetota</taxon>
        <taxon>Actinomycetes</taxon>
        <taxon>Micrococcales</taxon>
        <taxon>Bogoriellaceae</taxon>
        <taxon>Georgenia</taxon>
    </lineage>
</organism>
<feature type="region of interest" description="Disordered" evidence="1">
    <location>
        <begin position="74"/>
        <end position="98"/>
    </location>
</feature>
<comment type="caution">
    <text evidence="3">The sequence shown here is derived from an EMBL/GenBank/DDBJ whole genome shotgun (WGS) entry which is preliminary data.</text>
</comment>
<dbReference type="Proteomes" id="UP001597277">
    <property type="component" value="Unassembled WGS sequence"/>
</dbReference>
<reference evidence="4" key="1">
    <citation type="journal article" date="2019" name="Int. J. Syst. Evol. Microbiol.">
        <title>The Global Catalogue of Microorganisms (GCM) 10K type strain sequencing project: providing services to taxonomists for standard genome sequencing and annotation.</title>
        <authorList>
            <consortium name="The Broad Institute Genomics Platform"/>
            <consortium name="The Broad Institute Genome Sequencing Center for Infectious Disease"/>
            <person name="Wu L."/>
            <person name="Ma J."/>
        </authorList>
    </citation>
    <scope>NUCLEOTIDE SEQUENCE [LARGE SCALE GENOMIC DNA]</scope>
    <source>
        <strain evidence="4">JCM 17130</strain>
    </source>
</reference>
<evidence type="ECO:0000313" key="3">
    <source>
        <dbReference type="EMBL" id="MFD1717473.1"/>
    </source>
</evidence>
<keyword evidence="2" id="KW-0812">Transmembrane</keyword>
<feature type="transmembrane region" description="Helical" evidence="2">
    <location>
        <begin position="21"/>
        <end position="41"/>
    </location>
</feature>
<gene>
    <name evidence="3" type="ORF">ACFSE6_06480</name>
</gene>
<name>A0ABW4L1Z4_9MICO</name>
<feature type="transmembrane region" description="Helical" evidence="2">
    <location>
        <begin position="47"/>
        <end position="72"/>
    </location>
</feature>
<dbReference type="EMBL" id="JBHUEE010000002">
    <property type="protein sequence ID" value="MFD1717473.1"/>
    <property type="molecule type" value="Genomic_DNA"/>
</dbReference>
<evidence type="ECO:0000313" key="4">
    <source>
        <dbReference type="Proteomes" id="UP001597277"/>
    </source>
</evidence>
<sequence>MDEQTPLLRPPGEGESGRSTRWAALVPALFLPPIFALLLVSMRIETLWITIALIVLALVGVAAMGATTVALAPRSRGPARLRRPDDDAHCGRGGNGDQ</sequence>
<accession>A0ABW4L1Z4</accession>
<keyword evidence="4" id="KW-1185">Reference proteome</keyword>
<protein>
    <submittedName>
        <fullName evidence="3">Uncharacterized protein</fullName>
    </submittedName>
</protein>
<evidence type="ECO:0000256" key="1">
    <source>
        <dbReference type="SAM" id="MobiDB-lite"/>
    </source>
</evidence>
<proteinExistence type="predicted"/>
<dbReference type="RefSeq" id="WP_388003767.1">
    <property type="nucleotide sequence ID" value="NZ_JBHUEE010000002.1"/>
</dbReference>
<keyword evidence="2" id="KW-0472">Membrane</keyword>
<keyword evidence="2" id="KW-1133">Transmembrane helix</keyword>